<dbReference type="GO" id="GO:0051301">
    <property type="term" value="P:cell division"/>
    <property type="evidence" value="ECO:0007669"/>
    <property type="project" value="UniProtKB-KW"/>
</dbReference>
<keyword evidence="7" id="KW-1185">Reference proteome</keyword>
<accession>A0A0T6AXH4</accession>
<evidence type="ECO:0000256" key="2">
    <source>
        <dbReference type="ARBA" id="ARBA00020055"/>
    </source>
</evidence>
<dbReference type="PANTHER" id="PTHR14728">
    <property type="entry name" value="PROTEIN AURORA BOREALIS"/>
    <property type="match status" value="1"/>
</dbReference>
<dbReference type="Pfam" id="PF15280">
    <property type="entry name" value="BORA_N"/>
    <property type="match status" value="1"/>
</dbReference>
<protein>
    <recommendedName>
        <fullName evidence="2">Protein aurora borealis</fullName>
    </recommendedName>
</protein>
<evidence type="ECO:0000256" key="1">
    <source>
        <dbReference type="ARBA" id="ARBA00010963"/>
    </source>
</evidence>
<dbReference type="GO" id="GO:0005634">
    <property type="term" value="C:nucleus"/>
    <property type="evidence" value="ECO:0007669"/>
    <property type="project" value="TreeGrafter"/>
</dbReference>
<keyword evidence="4" id="KW-0498">Mitosis</keyword>
<name>A0A0T6AXH4_9SCAR</name>
<dbReference type="InterPro" id="IPR023252">
    <property type="entry name" value="Aurora_borealis_protein"/>
</dbReference>
<evidence type="ECO:0000256" key="3">
    <source>
        <dbReference type="ARBA" id="ARBA00022618"/>
    </source>
</evidence>
<evidence type="ECO:0000313" key="7">
    <source>
        <dbReference type="Proteomes" id="UP000051574"/>
    </source>
</evidence>
<evidence type="ECO:0000256" key="4">
    <source>
        <dbReference type="ARBA" id="ARBA00022776"/>
    </source>
</evidence>
<keyword evidence="5" id="KW-0131">Cell cycle</keyword>
<dbReference type="OrthoDB" id="10020858at2759"/>
<dbReference type="GO" id="GO:0005737">
    <property type="term" value="C:cytoplasm"/>
    <property type="evidence" value="ECO:0007669"/>
    <property type="project" value="TreeGrafter"/>
</dbReference>
<feature type="non-terminal residue" evidence="6">
    <location>
        <position position="1"/>
    </location>
</feature>
<dbReference type="PANTHER" id="PTHR14728:SF2">
    <property type="entry name" value="PROTEIN AURORA BOREALIS"/>
    <property type="match status" value="1"/>
</dbReference>
<dbReference type="GO" id="GO:0060236">
    <property type="term" value="P:regulation of mitotic spindle organization"/>
    <property type="evidence" value="ECO:0007669"/>
    <property type="project" value="TreeGrafter"/>
</dbReference>
<dbReference type="EMBL" id="LJIG01022679">
    <property type="protein sequence ID" value="KRT79287.1"/>
    <property type="molecule type" value="Genomic_DNA"/>
</dbReference>
<dbReference type="GO" id="GO:0019901">
    <property type="term" value="F:protein kinase binding"/>
    <property type="evidence" value="ECO:0007669"/>
    <property type="project" value="TreeGrafter"/>
</dbReference>
<sequence>HTTPPSRYTKIRNPFESHLSERLHTHFFSPSVFKVSSPKVNEKFQWTIEEISSFYPADIDEAATDQYECHEHDSMMESHAQEKIDLFFSEGVAPSPFNQQIKSIPLISETETSSKEAKITCDGVAQTMLSLPMNLPEELENALKPYFNQGHYNNIQDSDIALHKKLFEPEEIDSIHGSVESSPPHSLVLSPIAPPNECDLESRFHSPFKLGDCNLSPIGTNVSVTNDDSKCASRLNFSGYMSVDSSLNIVPDVFDQMPKNESINFDMTSSPHREILSDSTVNWDMEYKHIATDTPNKRREMDVSNSNTPKSKIFTSQRKKLSDSFLKEDEFSDKENDISIEEFDIDEVVYVSTTKAQDTTDAGYHTGILVSNDLSWGQDRNLFASTPTKTKK</sequence>
<dbReference type="GO" id="GO:0007088">
    <property type="term" value="P:regulation of mitotic nuclear division"/>
    <property type="evidence" value="ECO:0007669"/>
    <property type="project" value="TreeGrafter"/>
</dbReference>
<gene>
    <name evidence="6" type="ORF">AMK59_7997</name>
</gene>
<comment type="caution">
    <text evidence="6">The sequence shown here is derived from an EMBL/GenBank/DDBJ whole genome shotgun (WGS) entry which is preliminary data.</text>
</comment>
<dbReference type="PRINTS" id="PR02038">
    <property type="entry name" value="AURORABORA"/>
</dbReference>
<evidence type="ECO:0000256" key="5">
    <source>
        <dbReference type="ARBA" id="ARBA00023306"/>
    </source>
</evidence>
<dbReference type="AlphaFoldDB" id="A0A0T6AXH4"/>
<organism evidence="6 7">
    <name type="scientific">Oryctes borbonicus</name>
    <dbReference type="NCBI Taxonomy" id="1629725"/>
    <lineage>
        <taxon>Eukaryota</taxon>
        <taxon>Metazoa</taxon>
        <taxon>Ecdysozoa</taxon>
        <taxon>Arthropoda</taxon>
        <taxon>Hexapoda</taxon>
        <taxon>Insecta</taxon>
        <taxon>Pterygota</taxon>
        <taxon>Neoptera</taxon>
        <taxon>Endopterygota</taxon>
        <taxon>Coleoptera</taxon>
        <taxon>Polyphaga</taxon>
        <taxon>Scarabaeiformia</taxon>
        <taxon>Scarabaeidae</taxon>
        <taxon>Dynastinae</taxon>
        <taxon>Oryctes</taxon>
    </lineage>
</organism>
<dbReference type="Proteomes" id="UP000051574">
    <property type="component" value="Unassembled WGS sequence"/>
</dbReference>
<proteinExistence type="inferred from homology"/>
<comment type="similarity">
    <text evidence="1">Belongs to the BORA family.</text>
</comment>
<reference evidence="6 7" key="1">
    <citation type="submission" date="2015-09" db="EMBL/GenBank/DDBJ databases">
        <title>Draft genome of the scarab beetle Oryctes borbonicus.</title>
        <authorList>
            <person name="Meyer J.M."/>
            <person name="Markov G.V."/>
            <person name="Baskaran P."/>
            <person name="Herrmann M."/>
            <person name="Sommer R.J."/>
            <person name="Roedelsperger C."/>
        </authorList>
    </citation>
    <scope>NUCLEOTIDE SEQUENCE [LARGE SCALE GENOMIC DNA]</scope>
    <source>
        <strain evidence="6">OB123</strain>
        <tissue evidence="6">Whole animal</tissue>
    </source>
</reference>
<keyword evidence="3" id="KW-0132">Cell division</keyword>
<evidence type="ECO:0000313" key="6">
    <source>
        <dbReference type="EMBL" id="KRT79287.1"/>
    </source>
</evidence>